<sequence>MHRGKVLLPVYRLCPKLDTDLQFLFKDHMPTFKYLAVEGEENESTRLNMSSKLFCICGVNFAITTSQPTCFASGLVDYALLLCRKFAAKLPHQVCHDKLISRKIELAASVHAIWDSLFLLLTSIIQKWKTIDMRFSNELLAAVGQVVRGFPQTNQKCGPVSPESSSGTWRRYWNEDRFLHRKLPKRIKAALTFRKCHISPSSSVLDSWIWLGVRNY</sequence>
<evidence type="ECO:0000313" key="2">
    <source>
        <dbReference type="Proteomes" id="UP000499080"/>
    </source>
</evidence>
<gene>
    <name evidence="1" type="ORF">AVEN_192556_1</name>
</gene>
<accession>A0A4Y2LDJ0</accession>
<name>A0A4Y2LDJ0_ARAVE</name>
<organism evidence="1 2">
    <name type="scientific">Araneus ventricosus</name>
    <name type="common">Orbweaver spider</name>
    <name type="synonym">Epeira ventricosa</name>
    <dbReference type="NCBI Taxonomy" id="182803"/>
    <lineage>
        <taxon>Eukaryota</taxon>
        <taxon>Metazoa</taxon>
        <taxon>Ecdysozoa</taxon>
        <taxon>Arthropoda</taxon>
        <taxon>Chelicerata</taxon>
        <taxon>Arachnida</taxon>
        <taxon>Araneae</taxon>
        <taxon>Araneomorphae</taxon>
        <taxon>Entelegynae</taxon>
        <taxon>Araneoidea</taxon>
        <taxon>Araneidae</taxon>
        <taxon>Araneus</taxon>
    </lineage>
</organism>
<dbReference type="AlphaFoldDB" id="A0A4Y2LDJ0"/>
<comment type="caution">
    <text evidence="1">The sequence shown here is derived from an EMBL/GenBank/DDBJ whole genome shotgun (WGS) entry which is preliminary data.</text>
</comment>
<reference evidence="1 2" key="1">
    <citation type="journal article" date="2019" name="Sci. Rep.">
        <title>Orb-weaving spider Araneus ventricosus genome elucidates the spidroin gene catalogue.</title>
        <authorList>
            <person name="Kono N."/>
            <person name="Nakamura H."/>
            <person name="Ohtoshi R."/>
            <person name="Moran D.A.P."/>
            <person name="Shinohara A."/>
            <person name="Yoshida Y."/>
            <person name="Fujiwara M."/>
            <person name="Mori M."/>
            <person name="Tomita M."/>
            <person name="Arakawa K."/>
        </authorList>
    </citation>
    <scope>NUCLEOTIDE SEQUENCE [LARGE SCALE GENOMIC DNA]</scope>
</reference>
<protein>
    <submittedName>
        <fullName evidence="1">Uncharacterized protein</fullName>
    </submittedName>
</protein>
<dbReference type="Proteomes" id="UP000499080">
    <property type="component" value="Unassembled WGS sequence"/>
</dbReference>
<proteinExistence type="predicted"/>
<keyword evidence="2" id="KW-1185">Reference proteome</keyword>
<dbReference type="EMBL" id="BGPR01005717">
    <property type="protein sequence ID" value="GBN12778.1"/>
    <property type="molecule type" value="Genomic_DNA"/>
</dbReference>
<evidence type="ECO:0000313" key="1">
    <source>
        <dbReference type="EMBL" id="GBN12778.1"/>
    </source>
</evidence>